<dbReference type="Proteomes" id="UP000772181">
    <property type="component" value="Unassembled WGS sequence"/>
</dbReference>
<name>A0A933GNC7_UNCTE</name>
<dbReference type="AlphaFoldDB" id="A0A933GNC7"/>
<proteinExistence type="predicted"/>
<reference evidence="1" key="1">
    <citation type="submission" date="2020-07" db="EMBL/GenBank/DDBJ databases">
        <title>Huge and variable diversity of episymbiotic CPR bacteria and DPANN archaea in groundwater ecosystems.</title>
        <authorList>
            <person name="He C.Y."/>
            <person name="Keren R."/>
            <person name="Whittaker M."/>
            <person name="Farag I.F."/>
            <person name="Doudna J."/>
            <person name="Cate J.H.D."/>
            <person name="Banfield J.F."/>
        </authorList>
    </citation>
    <scope>NUCLEOTIDE SEQUENCE</scope>
    <source>
        <strain evidence="1">NC_groundwater_1482_Ag_S-0.65um_47_24</strain>
    </source>
</reference>
<evidence type="ECO:0000313" key="2">
    <source>
        <dbReference type="Proteomes" id="UP000772181"/>
    </source>
</evidence>
<organism evidence="1 2">
    <name type="scientific">Tectimicrobiota bacterium</name>
    <dbReference type="NCBI Taxonomy" id="2528274"/>
    <lineage>
        <taxon>Bacteria</taxon>
        <taxon>Pseudomonadati</taxon>
        <taxon>Nitrospinota/Tectimicrobiota group</taxon>
        <taxon>Candidatus Tectimicrobiota</taxon>
    </lineage>
</organism>
<comment type="caution">
    <text evidence="1">The sequence shown here is derived from an EMBL/GenBank/DDBJ whole genome shotgun (WGS) entry which is preliminary data.</text>
</comment>
<evidence type="ECO:0000313" key="1">
    <source>
        <dbReference type="EMBL" id="MBI4596290.1"/>
    </source>
</evidence>
<protein>
    <submittedName>
        <fullName evidence="1">Uncharacterized protein</fullName>
    </submittedName>
</protein>
<gene>
    <name evidence="1" type="ORF">HY730_07950</name>
</gene>
<dbReference type="EMBL" id="JACQWF010000348">
    <property type="protein sequence ID" value="MBI4596290.1"/>
    <property type="molecule type" value="Genomic_DNA"/>
</dbReference>
<sequence length="54" mass="5992">MDLQRAGLLDLDGPLRADASNSQIGVFINRRLKRIGSKDVFKKVTLEELASHTP</sequence>
<accession>A0A933GNC7</accession>